<protein>
    <submittedName>
        <fullName evidence="1">Uncharacterized protein</fullName>
    </submittedName>
</protein>
<gene>
    <name evidence="1" type="ORF">SAMN05421541_105492</name>
</gene>
<dbReference type="Proteomes" id="UP000199645">
    <property type="component" value="Unassembled WGS sequence"/>
</dbReference>
<proteinExistence type="predicted"/>
<reference evidence="1 2" key="1">
    <citation type="submission" date="2016-10" db="EMBL/GenBank/DDBJ databases">
        <authorList>
            <person name="de Groot N.N."/>
        </authorList>
    </citation>
    <scope>NUCLEOTIDE SEQUENCE [LARGE SCALE GENOMIC DNA]</scope>
    <source>
        <strain evidence="1 2">DSM 43019</strain>
    </source>
</reference>
<organism evidence="1 2">
    <name type="scientific">Actinoplanes philippinensis</name>
    <dbReference type="NCBI Taxonomy" id="35752"/>
    <lineage>
        <taxon>Bacteria</taxon>
        <taxon>Bacillati</taxon>
        <taxon>Actinomycetota</taxon>
        <taxon>Actinomycetes</taxon>
        <taxon>Micromonosporales</taxon>
        <taxon>Micromonosporaceae</taxon>
        <taxon>Actinoplanes</taxon>
    </lineage>
</organism>
<keyword evidence="2" id="KW-1185">Reference proteome</keyword>
<dbReference type="AlphaFoldDB" id="A0A1I2FND7"/>
<sequence length="220" mass="22632">MAASAIPRPATSLPAECLPTITEIGFTADERDVRYGVATRNACPYALVNAAVTVRVLGADGRRLAGEDIDLPDLTVLLPGQELAGAGYFQLDDAVRVGTVEAVFTGGEPAPADAFAAWPRTVRVADLTVSTPDSHGRSAVTGRIVTEPAGAALCSPAASLILRDRAGKIIYGRPALIRGDRVSVDLAVPEAADPARTEIAVAQGQDALRANPVPVAACAV</sequence>
<evidence type="ECO:0000313" key="1">
    <source>
        <dbReference type="EMBL" id="SFF05976.1"/>
    </source>
</evidence>
<accession>A0A1I2FND7</accession>
<name>A0A1I2FND7_9ACTN</name>
<evidence type="ECO:0000313" key="2">
    <source>
        <dbReference type="Proteomes" id="UP000199645"/>
    </source>
</evidence>
<dbReference type="EMBL" id="FONV01000005">
    <property type="protein sequence ID" value="SFF05976.1"/>
    <property type="molecule type" value="Genomic_DNA"/>
</dbReference>